<organism evidence="1 2">
    <name type="scientific">Actinidia rufa</name>
    <dbReference type="NCBI Taxonomy" id="165716"/>
    <lineage>
        <taxon>Eukaryota</taxon>
        <taxon>Viridiplantae</taxon>
        <taxon>Streptophyta</taxon>
        <taxon>Embryophyta</taxon>
        <taxon>Tracheophyta</taxon>
        <taxon>Spermatophyta</taxon>
        <taxon>Magnoliopsida</taxon>
        <taxon>eudicotyledons</taxon>
        <taxon>Gunneridae</taxon>
        <taxon>Pentapetalae</taxon>
        <taxon>asterids</taxon>
        <taxon>Ericales</taxon>
        <taxon>Actinidiaceae</taxon>
        <taxon>Actinidia</taxon>
    </lineage>
</organism>
<proteinExistence type="predicted"/>
<evidence type="ECO:0000313" key="1">
    <source>
        <dbReference type="EMBL" id="GFZ19618.1"/>
    </source>
</evidence>
<reference evidence="1 2" key="1">
    <citation type="submission" date="2019-07" db="EMBL/GenBank/DDBJ databases">
        <title>De Novo Assembly of kiwifruit Actinidia rufa.</title>
        <authorList>
            <person name="Sugita-Konishi S."/>
            <person name="Sato K."/>
            <person name="Mori E."/>
            <person name="Abe Y."/>
            <person name="Kisaki G."/>
            <person name="Hamano K."/>
            <person name="Suezawa K."/>
            <person name="Otani M."/>
            <person name="Fukuda T."/>
            <person name="Manabe T."/>
            <person name="Gomi K."/>
            <person name="Tabuchi M."/>
            <person name="Akimitsu K."/>
            <person name="Kataoka I."/>
        </authorList>
    </citation>
    <scope>NUCLEOTIDE SEQUENCE [LARGE SCALE GENOMIC DNA]</scope>
    <source>
        <strain evidence="2">cv. Fuchu</strain>
    </source>
</reference>
<name>A0A7J0H9C9_9ERIC</name>
<protein>
    <submittedName>
        <fullName evidence="1">Uncharacterized protein</fullName>
    </submittedName>
</protein>
<accession>A0A7J0H9C9</accession>
<dbReference type="Proteomes" id="UP000585474">
    <property type="component" value="Unassembled WGS sequence"/>
</dbReference>
<gene>
    <name evidence="1" type="ORF">Acr_28g0003230</name>
</gene>
<keyword evidence="2" id="KW-1185">Reference proteome</keyword>
<dbReference type="AlphaFoldDB" id="A0A7J0H9C9"/>
<comment type="caution">
    <text evidence="1">The sequence shown here is derived from an EMBL/GenBank/DDBJ whole genome shotgun (WGS) entry which is preliminary data.</text>
</comment>
<dbReference type="EMBL" id="BJWL01000028">
    <property type="protein sequence ID" value="GFZ19618.1"/>
    <property type="molecule type" value="Genomic_DNA"/>
</dbReference>
<evidence type="ECO:0000313" key="2">
    <source>
        <dbReference type="Proteomes" id="UP000585474"/>
    </source>
</evidence>
<sequence length="166" mass="18335">MEVMQFTNLGLQYHFTITGVPNAHTIQRQNHVETLTGTAATSWRMSNAHLGVAPPSQLRFHAVDLDPFDNEAPFGATDPPSTSNAPHAATDLVASILKIVDAIAALFTHMNVIHTDLVEGIGLVHKRVDLIVGRQAHDIVSIATLFRRHTEFITEVNDFINNIRRL</sequence>